<evidence type="ECO:0000256" key="4">
    <source>
        <dbReference type="SAM" id="Phobius"/>
    </source>
</evidence>
<keyword evidence="6" id="KW-1185">Reference proteome</keyword>
<dbReference type="PANTHER" id="PTHR24291">
    <property type="entry name" value="CYTOCHROME P450 FAMILY 4"/>
    <property type="match status" value="1"/>
</dbReference>
<dbReference type="PRINTS" id="PR00385">
    <property type="entry name" value="P450"/>
</dbReference>
<dbReference type="OrthoDB" id="1470350at2759"/>
<dbReference type="Pfam" id="PF00067">
    <property type="entry name" value="p450"/>
    <property type="match status" value="1"/>
</dbReference>
<dbReference type="SUPFAM" id="SSF48264">
    <property type="entry name" value="Cytochrome P450"/>
    <property type="match status" value="1"/>
</dbReference>
<keyword evidence="4" id="KW-0472">Membrane</keyword>
<evidence type="ECO:0000256" key="3">
    <source>
        <dbReference type="RuleBase" id="RU000461"/>
    </source>
</evidence>
<keyword evidence="2 3" id="KW-0479">Metal-binding</keyword>
<evidence type="ECO:0000256" key="2">
    <source>
        <dbReference type="PIRSR" id="PIRSR602401-1"/>
    </source>
</evidence>
<dbReference type="InterPro" id="IPR002401">
    <property type="entry name" value="Cyt_P450_E_grp-I"/>
</dbReference>
<keyword evidence="2 3" id="KW-0408">Iron</keyword>
<dbReference type="InterPro" id="IPR050196">
    <property type="entry name" value="Cytochrome_P450_Monoox"/>
</dbReference>
<dbReference type="Gene3D" id="1.10.630.10">
    <property type="entry name" value="Cytochrome P450"/>
    <property type="match status" value="1"/>
</dbReference>
<organism evidence="5 6">
    <name type="scientific">Dreissena polymorpha</name>
    <name type="common">Zebra mussel</name>
    <name type="synonym">Mytilus polymorpha</name>
    <dbReference type="NCBI Taxonomy" id="45954"/>
    <lineage>
        <taxon>Eukaryota</taxon>
        <taxon>Metazoa</taxon>
        <taxon>Spiralia</taxon>
        <taxon>Lophotrochozoa</taxon>
        <taxon>Mollusca</taxon>
        <taxon>Bivalvia</taxon>
        <taxon>Autobranchia</taxon>
        <taxon>Heteroconchia</taxon>
        <taxon>Euheterodonta</taxon>
        <taxon>Imparidentia</taxon>
        <taxon>Neoheterodontei</taxon>
        <taxon>Myida</taxon>
        <taxon>Dreissenoidea</taxon>
        <taxon>Dreissenidae</taxon>
        <taxon>Dreissena</taxon>
    </lineage>
</organism>
<dbReference type="GO" id="GO:0004497">
    <property type="term" value="F:monooxygenase activity"/>
    <property type="evidence" value="ECO:0007669"/>
    <property type="project" value="UniProtKB-KW"/>
</dbReference>
<keyword evidence="4" id="KW-1133">Transmembrane helix</keyword>
<dbReference type="EMBL" id="JAIWYP010000005">
    <property type="protein sequence ID" value="KAH3827509.1"/>
    <property type="molecule type" value="Genomic_DNA"/>
</dbReference>
<dbReference type="GO" id="GO:0005506">
    <property type="term" value="F:iron ion binding"/>
    <property type="evidence" value="ECO:0007669"/>
    <property type="project" value="InterPro"/>
</dbReference>
<keyword evidence="4" id="KW-0812">Transmembrane</keyword>
<dbReference type="GO" id="GO:0016705">
    <property type="term" value="F:oxidoreductase activity, acting on paired donors, with incorporation or reduction of molecular oxygen"/>
    <property type="evidence" value="ECO:0007669"/>
    <property type="project" value="InterPro"/>
</dbReference>
<keyword evidence="3" id="KW-0503">Monooxygenase</keyword>
<comment type="similarity">
    <text evidence="1 3">Belongs to the cytochrome P450 family.</text>
</comment>
<dbReference type="PRINTS" id="PR00463">
    <property type="entry name" value="EP450I"/>
</dbReference>
<dbReference type="GO" id="GO:0020037">
    <property type="term" value="F:heme binding"/>
    <property type="evidence" value="ECO:0007669"/>
    <property type="project" value="InterPro"/>
</dbReference>
<comment type="caution">
    <text evidence="5">The sequence shown here is derived from an EMBL/GenBank/DDBJ whole genome shotgun (WGS) entry which is preliminary data.</text>
</comment>
<dbReference type="PROSITE" id="PS00086">
    <property type="entry name" value="CYTOCHROME_P450"/>
    <property type="match status" value="1"/>
</dbReference>
<evidence type="ECO:0000313" key="5">
    <source>
        <dbReference type="EMBL" id="KAH3827509.1"/>
    </source>
</evidence>
<proteinExistence type="inferred from homology"/>
<evidence type="ECO:0008006" key="7">
    <source>
        <dbReference type="Google" id="ProtNLM"/>
    </source>
</evidence>
<feature type="transmembrane region" description="Helical" evidence="4">
    <location>
        <begin position="23"/>
        <end position="44"/>
    </location>
</feature>
<keyword evidence="2 3" id="KW-0349">Heme</keyword>
<accession>A0A9D4JY95</accession>
<dbReference type="PANTHER" id="PTHR24291:SF201">
    <property type="entry name" value="CYTOCHROME P450, FAMILY 4, SUBFAMILY B, POLYPEPTIDE 7"/>
    <property type="match status" value="1"/>
</dbReference>
<dbReference type="AlphaFoldDB" id="A0A9D4JY95"/>
<keyword evidence="3" id="KW-0560">Oxidoreductase</keyword>
<name>A0A9D4JY95_DREPO</name>
<dbReference type="CDD" id="cd20659">
    <property type="entry name" value="CYP4B_4F-like"/>
    <property type="match status" value="1"/>
</dbReference>
<reference evidence="5" key="2">
    <citation type="submission" date="2020-11" db="EMBL/GenBank/DDBJ databases">
        <authorList>
            <person name="McCartney M.A."/>
            <person name="Auch B."/>
            <person name="Kono T."/>
            <person name="Mallez S."/>
            <person name="Becker A."/>
            <person name="Gohl D.M."/>
            <person name="Silverstein K.A.T."/>
            <person name="Koren S."/>
            <person name="Bechman K.B."/>
            <person name="Herman A."/>
            <person name="Abrahante J.E."/>
            <person name="Garbe J."/>
        </authorList>
    </citation>
    <scope>NUCLEOTIDE SEQUENCE</scope>
    <source>
        <strain evidence="5">Duluth1</strain>
        <tissue evidence="5">Whole animal</tissue>
    </source>
</reference>
<protein>
    <recommendedName>
        <fullName evidence="7">Cytochrome P450</fullName>
    </recommendedName>
</protein>
<reference evidence="5" key="1">
    <citation type="journal article" date="2019" name="bioRxiv">
        <title>The Genome of the Zebra Mussel, Dreissena polymorpha: A Resource for Invasive Species Research.</title>
        <authorList>
            <person name="McCartney M.A."/>
            <person name="Auch B."/>
            <person name="Kono T."/>
            <person name="Mallez S."/>
            <person name="Zhang Y."/>
            <person name="Obille A."/>
            <person name="Becker A."/>
            <person name="Abrahante J.E."/>
            <person name="Garbe J."/>
            <person name="Badalamenti J.P."/>
            <person name="Herman A."/>
            <person name="Mangelson H."/>
            <person name="Liachko I."/>
            <person name="Sullivan S."/>
            <person name="Sone E.D."/>
            <person name="Koren S."/>
            <person name="Silverstein K.A.T."/>
            <person name="Beckman K.B."/>
            <person name="Gohl D.M."/>
        </authorList>
    </citation>
    <scope>NUCLEOTIDE SEQUENCE</scope>
    <source>
        <strain evidence="5">Duluth1</strain>
        <tissue evidence="5">Whole animal</tissue>
    </source>
</reference>
<dbReference type="InterPro" id="IPR036396">
    <property type="entry name" value="Cyt_P450_sf"/>
</dbReference>
<dbReference type="Proteomes" id="UP000828390">
    <property type="component" value="Unassembled WGS sequence"/>
</dbReference>
<gene>
    <name evidence="5" type="ORF">DPMN_129444</name>
</gene>
<comment type="cofactor">
    <cofactor evidence="2">
        <name>heme</name>
        <dbReference type="ChEBI" id="CHEBI:30413"/>
    </cofactor>
</comment>
<dbReference type="InterPro" id="IPR017972">
    <property type="entry name" value="Cyt_P450_CS"/>
</dbReference>
<evidence type="ECO:0000313" key="6">
    <source>
        <dbReference type="Proteomes" id="UP000828390"/>
    </source>
</evidence>
<sequence length="524" mass="60828">MFGIDTGAWAYVFYTQALYGWPLLWTLAVFAATFIMYKLAGLVLHVKWLKMHFTGVPGPTDRHWFYGHLHLFPKTPGDRIRFILGLGARFRRYFCLWMGPARVTLVVNHPTTVKAVMKTSEPKPTGFSGMYRFGLPWLGPGLLIAEGARWSRSRRLLTPAFHFDILKPYVQVYNEAVQKLIVNLDSVTDTKESFEVFSHVSRLTLDIILRCAFSYETDCQAPGEPHPYLTAVSELADVWWAREKRPLLYYDWIFNMTEMGRKFKQGCDYVHKIAEDVIHKRKSALESSTGCSDRKYLDFLDILLTAKDAHGCSMSLFDIRNEVDTFMFEGHDTTASSISWTLYALAKHPEYQLRAQQEIDDILQDRYSDDITWADLNRLDYLTMCIKESLRNYSPVPFIQREFTHDFEIEGRKFPAGTPVTVHIYGVHHNSDVWENPMEYSPERFSKENVAKMDSYQFVPFSAGPRNCIGQHFALNEEKVVLARLLRRFRFILDPNHKVEKKIAAVLKAENGIRMYCERRDLSK</sequence>
<feature type="binding site" description="axial binding residue" evidence="2">
    <location>
        <position position="468"/>
    </location>
    <ligand>
        <name>heme</name>
        <dbReference type="ChEBI" id="CHEBI:30413"/>
    </ligand>
    <ligandPart>
        <name>Fe</name>
        <dbReference type="ChEBI" id="CHEBI:18248"/>
    </ligandPart>
</feature>
<evidence type="ECO:0000256" key="1">
    <source>
        <dbReference type="ARBA" id="ARBA00010617"/>
    </source>
</evidence>
<dbReference type="InterPro" id="IPR001128">
    <property type="entry name" value="Cyt_P450"/>
</dbReference>